<keyword evidence="2" id="KW-0812">Transmembrane</keyword>
<dbReference type="AlphaFoldDB" id="A0A9P4J7Q0"/>
<dbReference type="EMBL" id="ML996082">
    <property type="protein sequence ID" value="KAF2155630.1"/>
    <property type="molecule type" value="Genomic_DNA"/>
</dbReference>
<protein>
    <submittedName>
        <fullName evidence="3">Uncharacterized protein</fullName>
    </submittedName>
</protein>
<dbReference type="Proteomes" id="UP000799439">
    <property type="component" value="Unassembled WGS sequence"/>
</dbReference>
<gene>
    <name evidence="3" type="ORF">K461DRAFT_78533</name>
</gene>
<reference evidence="3" key="1">
    <citation type="journal article" date="2020" name="Stud. Mycol.">
        <title>101 Dothideomycetes genomes: a test case for predicting lifestyles and emergence of pathogens.</title>
        <authorList>
            <person name="Haridas S."/>
            <person name="Albert R."/>
            <person name="Binder M."/>
            <person name="Bloem J."/>
            <person name="Labutti K."/>
            <person name="Salamov A."/>
            <person name="Andreopoulos B."/>
            <person name="Baker S."/>
            <person name="Barry K."/>
            <person name="Bills G."/>
            <person name="Bluhm B."/>
            <person name="Cannon C."/>
            <person name="Castanera R."/>
            <person name="Culley D."/>
            <person name="Daum C."/>
            <person name="Ezra D."/>
            <person name="Gonzalez J."/>
            <person name="Henrissat B."/>
            <person name="Kuo A."/>
            <person name="Liang C."/>
            <person name="Lipzen A."/>
            <person name="Lutzoni F."/>
            <person name="Magnuson J."/>
            <person name="Mondo S."/>
            <person name="Nolan M."/>
            <person name="Ohm R."/>
            <person name="Pangilinan J."/>
            <person name="Park H.-J."/>
            <person name="Ramirez L."/>
            <person name="Alfaro M."/>
            <person name="Sun H."/>
            <person name="Tritt A."/>
            <person name="Yoshinaga Y."/>
            <person name="Zwiers L.-H."/>
            <person name="Turgeon B."/>
            <person name="Goodwin S."/>
            <person name="Spatafora J."/>
            <person name="Crous P."/>
            <person name="Grigoriev I."/>
        </authorList>
    </citation>
    <scope>NUCLEOTIDE SEQUENCE</scope>
    <source>
        <strain evidence="3">CBS 260.36</strain>
    </source>
</reference>
<comment type="caution">
    <text evidence="3">The sequence shown here is derived from an EMBL/GenBank/DDBJ whole genome shotgun (WGS) entry which is preliminary data.</text>
</comment>
<sequence length="185" mass="20246">MSTRLRRTFHYPSDSDSDSDSRNVEDELDDAAQSALIADLAAQDARSAAIYRIAFTALPAVAALLFLPSLLARGSRLTSLLAVSSLLASAWTVWRVPLPPREDRKGKRVAVEPGPVERYLPSLNGGLAGVLGLYGFVAWGRGETLSAVWGLMPLVIYAVVMVARYELRPVDIKGLERLRYEYRGA</sequence>
<evidence type="ECO:0000256" key="2">
    <source>
        <dbReference type="SAM" id="Phobius"/>
    </source>
</evidence>
<dbReference type="OrthoDB" id="3358048at2759"/>
<evidence type="ECO:0000256" key="1">
    <source>
        <dbReference type="SAM" id="MobiDB-lite"/>
    </source>
</evidence>
<evidence type="ECO:0000313" key="4">
    <source>
        <dbReference type="Proteomes" id="UP000799439"/>
    </source>
</evidence>
<keyword evidence="4" id="KW-1185">Reference proteome</keyword>
<organism evidence="3 4">
    <name type="scientific">Myriangium duriaei CBS 260.36</name>
    <dbReference type="NCBI Taxonomy" id="1168546"/>
    <lineage>
        <taxon>Eukaryota</taxon>
        <taxon>Fungi</taxon>
        <taxon>Dikarya</taxon>
        <taxon>Ascomycota</taxon>
        <taxon>Pezizomycotina</taxon>
        <taxon>Dothideomycetes</taxon>
        <taxon>Dothideomycetidae</taxon>
        <taxon>Myriangiales</taxon>
        <taxon>Myriangiaceae</taxon>
        <taxon>Myriangium</taxon>
    </lineage>
</organism>
<keyword evidence="2" id="KW-1133">Transmembrane helix</keyword>
<feature type="transmembrane region" description="Helical" evidence="2">
    <location>
        <begin position="49"/>
        <end position="71"/>
    </location>
</feature>
<feature type="transmembrane region" description="Helical" evidence="2">
    <location>
        <begin position="77"/>
        <end position="98"/>
    </location>
</feature>
<evidence type="ECO:0000313" key="3">
    <source>
        <dbReference type="EMBL" id="KAF2155630.1"/>
    </source>
</evidence>
<accession>A0A9P4J7Q0</accession>
<feature type="region of interest" description="Disordered" evidence="1">
    <location>
        <begin position="1"/>
        <end position="25"/>
    </location>
</feature>
<feature type="transmembrane region" description="Helical" evidence="2">
    <location>
        <begin position="119"/>
        <end position="140"/>
    </location>
</feature>
<name>A0A9P4J7Q0_9PEZI</name>
<proteinExistence type="predicted"/>
<feature type="transmembrane region" description="Helical" evidence="2">
    <location>
        <begin position="146"/>
        <end position="167"/>
    </location>
</feature>
<keyword evidence="2" id="KW-0472">Membrane</keyword>